<organism evidence="5 6">
    <name type="scientific">Candidatus Jorgensenbacteria bacterium GW2011_GWA2_45_13</name>
    <dbReference type="NCBI Taxonomy" id="1618662"/>
    <lineage>
        <taxon>Bacteria</taxon>
        <taxon>Candidatus Joergenseniibacteriota</taxon>
    </lineage>
</organism>
<name>A0A0G1L8Z7_9BACT</name>
<proteinExistence type="predicted"/>
<dbReference type="InterPro" id="IPR001845">
    <property type="entry name" value="HTH_ArsR_DNA-bd_dom"/>
</dbReference>
<dbReference type="SMART" id="SM00418">
    <property type="entry name" value="HTH_ARSR"/>
    <property type="match status" value="1"/>
</dbReference>
<dbReference type="Pfam" id="PF01022">
    <property type="entry name" value="HTH_5"/>
    <property type="match status" value="1"/>
</dbReference>
<dbReference type="PROSITE" id="PS50987">
    <property type="entry name" value="HTH_ARSR_2"/>
    <property type="match status" value="1"/>
</dbReference>
<reference evidence="5 6" key="1">
    <citation type="journal article" date="2015" name="Nature">
        <title>rRNA introns, odd ribosomes, and small enigmatic genomes across a large radiation of phyla.</title>
        <authorList>
            <person name="Brown C.T."/>
            <person name="Hug L.A."/>
            <person name="Thomas B.C."/>
            <person name="Sharon I."/>
            <person name="Castelle C.J."/>
            <person name="Singh A."/>
            <person name="Wilkins M.J."/>
            <person name="Williams K.H."/>
            <person name="Banfield J.F."/>
        </authorList>
    </citation>
    <scope>NUCLEOTIDE SEQUENCE [LARGE SCALE GENOMIC DNA]</scope>
</reference>
<dbReference type="PANTHER" id="PTHR33154:SF33">
    <property type="entry name" value="TRANSCRIPTIONAL REPRESSOR SDPR"/>
    <property type="match status" value="1"/>
</dbReference>
<evidence type="ECO:0000313" key="6">
    <source>
        <dbReference type="Proteomes" id="UP000033966"/>
    </source>
</evidence>
<comment type="caution">
    <text evidence="5">The sequence shown here is derived from an EMBL/GenBank/DDBJ whole genome shotgun (WGS) entry which is preliminary data.</text>
</comment>
<dbReference type="SUPFAM" id="SSF46785">
    <property type="entry name" value="Winged helix' DNA-binding domain"/>
    <property type="match status" value="1"/>
</dbReference>
<dbReference type="PANTHER" id="PTHR33154">
    <property type="entry name" value="TRANSCRIPTIONAL REGULATOR, ARSR FAMILY"/>
    <property type="match status" value="1"/>
</dbReference>
<dbReference type="InterPro" id="IPR051081">
    <property type="entry name" value="HTH_MetalResp_TranReg"/>
</dbReference>
<evidence type="ECO:0000259" key="4">
    <source>
        <dbReference type="PROSITE" id="PS50987"/>
    </source>
</evidence>
<dbReference type="CDD" id="cd00090">
    <property type="entry name" value="HTH_ARSR"/>
    <property type="match status" value="1"/>
</dbReference>
<dbReference type="GO" id="GO:0003677">
    <property type="term" value="F:DNA binding"/>
    <property type="evidence" value="ECO:0007669"/>
    <property type="project" value="UniProtKB-KW"/>
</dbReference>
<dbReference type="InterPro" id="IPR011991">
    <property type="entry name" value="ArsR-like_HTH"/>
</dbReference>
<dbReference type="Proteomes" id="UP000033966">
    <property type="component" value="Unassembled WGS sequence"/>
</dbReference>
<evidence type="ECO:0000256" key="3">
    <source>
        <dbReference type="ARBA" id="ARBA00023163"/>
    </source>
</evidence>
<keyword evidence="3" id="KW-0804">Transcription</keyword>
<dbReference type="EMBL" id="LCKF01000002">
    <property type="protein sequence ID" value="KKT92380.1"/>
    <property type="molecule type" value="Genomic_DNA"/>
</dbReference>
<dbReference type="PRINTS" id="PR00778">
    <property type="entry name" value="HTHARSR"/>
</dbReference>
<gene>
    <name evidence="5" type="ORF">UW92_C0002G0024</name>
</gene>
<dbReference type="NCBIfam" id="NF033788">
    <property type="entry name" value="HTH_metalloreg"/>
    <property type="match status" value="1"/>
</dbReference>
<evidence type="ECO:0000256" key="1">
    <source>
        <dbReference type="ARBA" id="ARBA00023015"/>
    </source>
</evidence>
<protein>
    <submittedName>
        <fullName evidence="5">Transcriptional regulator, ArsR family</fullName>
    </submittedName>
</protein>
<dbReference type="InterPro" id="IPR036390">
    <property type="entry name" value="WH_DNA-bd_sf"/>
</dbReference>
<keyword evidence="2" id="KW-0238">DNA-binding</keyword>
<evidence type="ECO:0000256" key="2">
    <source>
        <dbReference type="ARBA" id="ARBA00023125"/>
    </source>
</evidence>
<dbReference type="GO" id="GO:0003700">
    <property type="term" value="F:DNA-binding transcription factor activity"/>
    <property type="evidence" value="ECO:0007669"/>
    <property type="project" value="InterPro"/>
</dbReference>
<dbReference type="InterPro" id="IPR036388">
    <property type="entry name" value="WH-like_DNA-bd_sf"/>
</dbReference>
<dbReference type="Gene3D" id="1.10.10.10">
    <property type="entry name" value="Winged helix-like DNA-binding domain superfamily/Winged helix DNA-binding domain"/>
    <property type="match status" value="1"/>
</dbReference>
<evidence type="ECO:0000313" key="5">
    <source>
        <dbReference type="EMBL" id="KKT92380.1"/>
    </source>
</evidence>
<accession>A0A0G1L8Z7</accession>
<feature type="domain" description="HTH arsR-type" evidence="4">
    <location>
        <begin position="2"/>
        <end position="92"/>
    </location>
</feature>
<sequence>MGKPANLRELEKPLKALANRRRLAILQYLKRKKEAPVTEIAKEIKLSVKATSKHLLILSALGIIESNQRSLQVFYHLAEIQTPSVRPIISLL</sequence>
<keyword evidence="1" id="KW-0805">Transcription regulation</keyword>
<dbReference type="AlphaFoldDB" id="A0A0G1L8Z7"/>